<reference evidence="3" key="1">
    <citation type="submission" date="2003-07" db="EMBL/GenBank/DDBJ databases">
        <title>NEDO human cDNA sequencing project.</title>
        <authorList>
            <person name="Oshima A."/>
            <person name="Takahashi-Fujii A."/>
            <person name="Tanase T."/>
            <person name="Imose N."/>
            <person name="Takeuchi K."/>
            <person name="Arita M."/>
            <person name="Musashino K."/>
            <person name="Yuuki H."/>
            <person name="Hara H."/>
            <person name="Sugiyama T."/>
            <person name="Irie R."/>
            <person name="Otsuki T."/>
            <person name="Sato H."/>
            <person name="Wakamatsu A."/>
            <person name="Ishii S."/>
            <person name="Yamamoto J."/>
            <person name="Isono Y."/>
            <person name="Kawai-Hio Y."/>
            <person name="Saito K."/>
            <person name="Nishikawa T."/>
            <person name="Kimura K."/>
            <person name="Yamashita H."/>
            <person name="Matsuo K."/>
            <person name="Nakamura Y."/>
            <person name="Sekine M."/>
            <person name="Kikuchi H."/>
            <person name="Kanda K."/>
            <person name="Wagatsuma M."/>
            <person name="Murakawa K."/>
            <person name="Kanehori K."/>
            <person name="Sugiyama A."/>
            <person name="Kawakami B."/>
            <person name="Suzuki Y."/>
            <person name="Sugano S."/>
            <person name="Nagahari K."/>
            <person name="Masuho Y."/>
            <person name="Nagai K."/>
            <person name="Isogai T."/>
        </authorList>
    </citation>
    <scope>NUCLEOTIDE SEQUENCE</scope>
    <source>
        <tissue evidence="3">Amygdala</tissue>
    </source>
</reference>
<protein>
    <submittedName>
        <fullName evidence="3">cDNA FLJ44884 fis, clone BRAMY2037609</fullName>
    </submittedName>
</protein>
<feature type="transmembrane region" description="Helical" evidence="2">
    <location>
        <begin position="101"/>
        <end position="121"/>
    </location>
</feature>
<proteinExistence type="evidence at transcript level"/>
<name>Q6ZT81_HUMAN</name>
<feature type="compositionally biased region" description="Polar residues" evidence="1">
    <location>
        <begin position="207"/>
        <end position="226"/>
    </location>
</feature>
<evidence type="ECO:0000256" key="2">
    <source>
        <dbReference type="SAM" id="Phobius"/>
    </source>
</evidence>
<keyword evidence="2" id="KW-0472">Membrane</keyword>
<accession>Q6ZT81</accession>
<sequence length="226" mass="25258">MQAYNPLIHPAFSIMALFFSSKVQNHHDFSPTKKKKKRKRKLTLNHKSWLPNIGHNWVGEMYLVCLGGRGSFLPGDSFSEHTAILPMALSFTSPPERPASFFLFVCLSTAIMLLPGLWLLGTHSPFNMACSLQFSLSKCSQSPGLCAKGDSALAHRLWSECLCLPQINMLKFNHKCDGVIRWGLWDFIRSWRGSLIKKAALPPPSCKSPSVNQEMGPHQTPNLPVP</sequence>
<keyword evidence="2" id="KW-0812">Transmembrane</keyword>
<keyword evidence="2" id="KW-1133">Transmembrane helix</keyword>
<organism evidence="3">
    <name type="scientific">Homo sapiens</name>
    <name type="common">Human</name>
    <dbReference type="NCBI Taxonomy" id="9606"/>
    <lineage>
        <taxon>Eukaryota</taxon>
        <taxon>Metazoa</taxon>
        <taxon>Chordata</taxon>
        <taxon>Craniata</taxon>
        <taxon>Vertebrata</taxon>
        <taxon>Euteleostomi</taxon>
        <taxon>Mammalia</taxon>
        <taxon>Eutheria</taxon>
        <taxon>Euarchontoglires</taxon>
        <taxon>Primates</taxon>
        <taxon>Haplorrhini</taxon>
        <taxon>Catarrhini</taxon>
        <taxon>Hominidae</taxon>
        <taxon>Homo</taxon>
    </lineage>
</organism>
<dbReference type="AlphaFoldDB" id="Q6ZT81"/>
<dbReference type="EMBL" id="AK126832">
    <property type="protein sequence ID" value="BAC86713.1"/>
    <property type="molecule type" value="mRNA"/>
</dbReference>
<evidence type="ECO:0000313" key="3">
    <source>
        <dbReference type="EMBL" id="BAC86713.1"/>
    </source>
</evidence>
<evidence type="ECO:0000256" key="1">
    <source>
        <dbReference type="SAM" id="MobiDB-lite"/>
    </source>
</evidence>
<feature type="region of interest" description="Disordered" evidence="1">
    <location>
        <begin position="206"/>
        <end position="226"/>
    </location>
</feature>